<dbReference type="Proteomes" id="UP001056120">
    <property type="component" value="Linkage Group LG24"/>
</dbReference>
<gene>
    <name evidence="1" type="ORF">L1987_72076</name>
</gene>
<organism evidence="1 2">
    <name type="scientific">Smallanthus sonchifolius</name>
    <dbReference type="NCBI Taxonomy" id="185202"/>
    <lineage>
        <taxon>Eukaryota</taxon>
        <taxon>Viridiplantae</taxon>
        <taxon>Streptophyta</taxon>
        <taxon>Embryophyta</taxon>
        <taxon>Tracheophyta</taxon>
        <taxon>Spermatophyta</taxon>
        <taxon>Magnoliopsida</taxon>
        <taxon>eudicotyledons</taxon>
        <taxon>Gunneridae</taxon>
        <taxon>Pentapetalae</taxon>
        <taxon>asterids</taxon>
        <taxon>campanulids</taxon>
        <taxon>Asterales</taxon>
        <taxon>Asteraceae</taxon>
        <taxon>Asteroideae</taxon>
        <taxon>Heliantheae alliance</taxon>
        <taxon>Millerieae</taxon>
        <taxon>Smallanthus</taxon>
    </lineage>
</organism>
<comment type="caution">
    <text evidence="1">The sequence shown here is derived from an EMBL/GenBank/DDBJ whole genome shotgun (WGS) entry which is preliminary data.</text>
</comment>
<keyword evidence="2" id="KW-1185">Reference proteome</keyword>
<proteinExistence type="predicted"/>
<protein>
    <submittedName>
        <fullName evidence="1">Uncharacterized protein</fullName>
    </submittedName>
</protein>
<accession>A0ACB9AUV0</accession>
<name>A0ACB9AUV0_9ASTR</name>
<dbReference type="EMBL" id="CM042041">
    <property type="protein sequence ID" value="KAI3713498.1"/>
    <property type="molecule type" value="Genomic_DNA"/>
</dbReference>
<sequence length="260" mass="29465">MRLIPREIEYGSERDGLGFRYPSPPHRRTSRATEYAAAQGFFFINFDALAQHFRVIAIAQLGHKEIFNRELVSNASDALDKLRLLSVTDPSLLGDAGELEIRIKPDPEKWIITILDTGIGMIPEELIGCLGTIAQSGTSKFLNALKFALYTWSIGEEAEAYNWKLPGNEHYSSKVLIDERRCATPHFRGEDNWNLFSFGHSPRNLTAPSAMRASFEIRFLDFHLKLEDVNLVAQLKLGNVKGILVLKVQKSKVVHERWRA</sequence>
<reference evidence="1 2" key="2">
    <citation type="journal article" date="2022" name="Mol. Ecol. Resour.">
        <title>The genomes of chicory, endive, great burdock and yacon provide insights into Asteraceae paleo-polyploidization history and plant inulin production.</title>
        <authorList>
            <person name="Fan W."/>
            <person name="Wang S."/>
            <person name="Wang H."/>
            <person name="Wang A."/>
            <person name="Jiang F."/>
            <person name="Liu H."/>
            <person name="Zhao H."/>
            <person name="Xu D."/>
            <person name="Zhang Y."/>
        </authorList>
    </citation>
    <scope>NUCLEOTIDE SEQUENCE [LARGE SCALE GENOMIC DNA]</scope>
    <source>
        <strain evidence="2">cv. Yunnan</strain>
        <tissue evidence="1">Leaves</tissue>
    </source>
</reference>
<reference evidence="2" key="1">
    <citation type="journal article" date="2022" name="Mol. Ecol. Resour.">
        <title>The genomes of chicory, endive, great burdock and yacon provide insights into Asteraceae palaeo-polyploidization history and plant inulin production.</title>
        <authorList>
            <person name="Fan W."/>
            <person name="Wang S."/>
            <person name="Wang H."/>
            <person name="Wang A."/>
            <person name="Jiang F."/>
            <person name="Liu H."/>
            <person name="Zhao H."/>
            <person name="Xu D."/>
            <person name="Zhang Y."/>
        </authorList>
    </citation>
    <scope>NUCLEOTIDE SEQUENCE [LARGE SCALE GENOMIC DNA]</scope>
    <source>
        <strain evidence="2">cv. Yunnan</strain>
    </source>
</reference>
<evidence type="ECO:0000313" key="1">
    <source>
        <dbReference type="EMBL" id="KAI3713498.1"/>
    </source>
</evidence>
<evidence type="ECO:0000313" key="2">
    <source>
        <dbReference type="Proteomes" id="UP001056120"/>
    </source>
</evidence>